<keyword evidence="1" id="KW-0472">Membrane</keyword>
<dbReference type="Gene3D" id="3.30.700.10">
    <property type="entry name" value="Glycoprotein, Type 4 Pilin"/>
    <property type="match status" value="1"/>
</dbReference>
<keyword evidence="1" id="KW-1133">Transmembrane helix</keyword>
<organism evidence="2 3">
    <name type="scientific">Copranaerobaculum intestinale</name>
    <dbReference type="NCBI Taxonomy" id="2692629"/>
    <lineage>
        <taxon>Bacteria</taxon>
        <taxon>Bacillati</taxon>
        <taxon>Bacillota</taxon>
        <taxon>Erysipelotrichia</taxon>
        <taxon>Erysipelotrichales</taxon>
        <taxon>Erysipelotrichaceae</taxon>
        <taxon>Copranaerobaculum</taxon>
    </lineage>
</organism>
<accession>A0A6N8U805</accession>
<evidence type="ECO:0000313" key="2">
    <source>
        <dbReference type="EMBL" id="MXQ72843.1"/>
    </source>
</evidence>
<dbReference type="Pfam" id="PF07963">
    <property type="entry name" value="N_methyl"/>
    <property type="match status" value="1"/>
</dbReference>
<keyword evidence="1" id="KW-0812">Transmembrane</keyword>
<reference evidence="2 3" key="2">
    <citation type="submission" date="2020-01" db="EMBL/GenBank/DDBJ databases">
        <title>Clostridiaceae sp. nov. isolated from the gut of human by culturomics.</title>
        <authorList>
            <person name="Chang Y."/>
        </authorList>
    </citation>
    <scope>NUCLEOTIDE SEQUENCE [LARGE SCALE GENOMIC DNA]</scope>
    <source>
        <strain evidence="2 3">DONG20-135</strain>
    </source>
</reference>
<dbReference type="EMBL" id="WUUQ01000001">
    <property type="protein sequence ID" value="MXQ72843.1"/>
    <property type="molecule type" value="Genomic_DNA"/>
</dbReference>
<dbReference type="Proteomes" id="UP000434036">
    <property type="component" value="Unassembled WGS sequence"/>
</dbReference>
<evidence type="ECO:0000313" key="3">
    <source>
        <dbReference type="Proteomes" id="UP000434036"/>
    </source>
</evidence>
<sequence length="274" mass="30294">MIKKKNGFTLVEIIVVLLILAILAAISIPSMIGYVNKARESELIAEAHNVLVAGKAEATKLNARGKLASLPTDSDIHKEIMEKANIDGKLISISLNQSRTSCGDFVVQINGKYVSYHDVKKEFTILDKAPSGHSSEQIRDTLLSDDFLSVINRYFSLGSHPERLDSEGPNTGKELKELFESWGFNTDSFSYRIYKKYGGSSNTITISMEKLSKDSIGKTVEVIQYDYGNSSDFSKAPTIKKATVPVVSKTEKDKDGNPVTYPVFDLGNVDWKNE</sequence>
<proteinExistence type="predicted"/>
<comment type="caution">
    <text evidence="2">The sequence shown here is derived from an EMBL/GenBank/DDBJ whole genome shotgun (WGS) entry which is preliminary data.</text>
</comment>
<keyword evidence="3" id="KW-1185">Reference proteome</keyword>
<dbReference type="InterPro" id="IPR012902">
    <property type="entry name" value="N_methyl_site"/>
</dbReference>
<dbReference type="NCBIfam" id="TIGR02532">
    <property type="entry name" value="IV_pilin_GFxxxE"/>
    <property type="match status" value="1"/>
</dbReference>
<name>A0A6N8U805_9FIRM</name>
<dbReference type="RefSeq" id="WP_160624320.1">
    <property type="nucleotide sequence ID" value="NZ_WUUQ01000001.1"/>
</dbReference>
<dbReference type="AlphaFoldDB" id="A0A6N8U805"/>
<evidence type="ECO:0000256" key="1">
    <source>
        <dbReference type="SAM" id="Phobius"/>
    </source>
</evidence>
<reference evidence="2 3" key="1">
    <citation type="submission" date="2019-12" db="EMBL/GenBank/DDBJ databases">
        <authorList>
            <person name="Yang R."/>
        </authorList>
    </citation>
    <scope>NUCLEOTIDE SEQUENCE [LARGE SCALE GENOMIC DNA]</scope>
    <source>
        <strain evidence="2 3">DONG20-135</strain>
    </source>
</reference>
<protein>
    <submittedName>
        <fullName evidence="2">Prepilin-type N-terminal cleavage/methylation domain-containing protein</fullName>
    </submittedName>
</protein>
<feature type="transmembrane region" description="Helical" evidence="1">
    <location>
        <begin position="7"/>
        <end position="32"/>
    </location>
</feature>
<dbReference type="SUPFAM" id="SSF54523">
    <property type="entry name" value="Pili subunits"/>
    <property type="match status" value="1"/>
</dbReference>
<gene>
    <name evidence="2" type="ORF">GSF08_02640</name>
</gene>
<dbReference type="InterPro" id="IPR045584">
    <property type="entry name" value="Pilin-like"/>
</dbReference>